<name>A0A1X7JI50_9BACT</name>
<dbReference type="SUPFAM" id="SSF56281">
    <property type="entry name" value="Metallo-hydrolase/oxidoreductase"/>
    <property type="match status" value="1"/>
</dbReference>
<dbReference type="STRING" id="561720.SAMN06275492_11248"/>
<dbReference type="InterPro" id="IPR001279">
    <property type="entry name" value="Metallo-B-lactamas"/>
</dbReference>
<gene>
    <name evidence="2" type="ORF">SAMN06275492_11248</name>
</gene>
<dbReference type="RefSeq" id="WP_085544449.1">
    <property type="nucleotide sequence ID" value="NZ_FXBB01000012.1"/>
</dbReference>
<keyword evidence="3" id="KW-1185">Reference proteome</keyword>
<evidence type="ECO:0000259" key="1">
    <source>
        <dbReference type="SMART" id="SM00849"/>
    </source>
</evidence>
<protein>
    <submittedName>
        <fullName evidence="2">Phosphoribosyl 1,2-cyclic phosphodiesterase</fullName>
    </submittedName>
</protein>
<evidence type="ECO:0000313" key="2">
    <source>
        <dbReference type="EMBL" id="SMG27392.1"/>
    </source>
</evidence>
<organism evidence="2 3">
    <name type="scientific">Dethiosulfovibrio salsuginis</name>
    <dbReference type="NCBI Taxonomy" id="561720"/>
    <lineage>
        <taxon>Bacteria</taxon>
        <taxon>Thermotogati</taxon>
        <taxon>Synergistota</taxon>
        <taxon>Synergistia</taxon>
        <taxon>Synergistales</taxon>
        <taxon>Dethiosulfovibrionaceae</taxon>
        <taxon>Dethiosulfovibrio</taxon>
    </lineage>
</organism>
<dbReference type="Gene3D" id="3.60.15.10">
    <property type="entry name" value="Ribonuclease Z/Hydroxyacylglutathione hydrolase-like"/>
    <property type="match status" value="1"/>
</dbReference>
<accession>A0A1X7JI50</accession>
<sequence length="266" mass="28979">MNALTDLPEKGLVFLGTAGTRFNVINQRRASGGMIASIKGVHIAIDPGPGALVAMCSLRPMVDPNVIQAILLTHRHIDHSGDANILAEAMTGGGRRPGGVLALPSDAIDYEPVVYGYLQRRIETIHRWETGQPISIGGTQITPLRLRHHGVECYGLRFHDPDDDDQDWGIISDTAFIPEIIPFFTGCKTMVVNTTLLEKVDHIEHLSVPDVAKLIEELSPERLFMTHLGSRILEGSPEDLAQELSKGDTEVKAATDGMVVNLRGVK</sequence>
<dbReference type="PANTHER" id="PTHR42663:SF6">
    <property type="entry name" value="HYDROLASE C777.06C-RELATED"/>
    <property type="match status" value="1"/>
</dbReference>
<dbReference type="PANTHER" id="PTHR42663">
    <property type="entry name" value="HYDROLASE C777.06C-RELATED-RELATED"/>
    <property type="match status" value="1"/>
</dbReference>
<feature type="domain" description="Metallo-beta-lactamase" evidence="1">
    <location>
        <begin position="29"/>
        <end position="227"/>
    </location>
</feature>
<dbReference type="OrthoDB" id="9800940at2"/>
<reference evidence="3" key="1">
    <citation type="submission" date="2017-04" db="EMBL/GenBank/DDBJ databases">
        <authorList>
            <person name="Varghese N."/>
            <person name="Submissions S."/>
        </authorList>
    </citation>
    <scope>NUCLEOTIDE SEQUENCE [LARGE SCALE GENOMIC DNA]</scope>
    <source>
        <strain evidence="3">USBA 82</strain>
    </source>
</reference>
<dbReference type="SMART" id="SM00849">
    <property type="entry name" value="Lactamase_B"/>
    <property type="match status" value="1"/>
</dbReference>
<dbReference type="Proteomes" id="UP000193355">
    <property type="component" value="Unassembled WGS sequence"/>
</dbReference>
<dbReference type="AlphaFoldDB" id="A0A1X7JI50"/>
<dbReference type="Pfam" id="PF12706">
    <property type="entry name" value="Lactamase_B_2"/>
    <property type="match status" value="1"/>
</dbReference>
<evidence type="ECO:0000313" key="3">
    <source>
        <dbReference type="Proteomes" id="UP000193355"/>
    </source>
</evidence>
<proteinExistence type="predicted"/>
<dbReference type="EMBL" id="FXBB01000012">
    <property type="protein sequence ID" value="SMG27392.1"/>
    <property type="molecule type" value="Genomic_DNA"/>
</dbReference>
<dbReference type="InterPro" id="IPR036866">
    <property type="entry name" value="RibonucZ/Hydroxyglut_hydro"/>
</dbReference>
<dbReference type="CDD" id="cd07741">
    <property type="entry name" value="metallo-hydrolase-like_MBL-fold"/>
    <property type="match status" value="1"/>
</dbReference>